<dbReference type="PROSITE" id="PS50048">
    <property type="entry name" value="ZN2_CY6_FUNGAL_2"/>
    <property type="match status" value="1"/>
</dbReference>
<feature type="domain" description="Zn(2)-C6 fungal-type" evidence="2">
    <location>
        <begin position="10"/>
        <end position="38"/>
    </location>
</feature>
<evidence type="ECO:0000313" key="3">
    <source>
        <dbReference type="EMBL" id="CAG5182065.1"/>
    </source>
</evidence>
<keyword evidence="1" id="KW-0539">Nucleus</keyword>
<comment type="caution">
    <text evidence="3">The sequence shown here is derived from an EMBL/GenBank/DDBJ whole genome shotgun (WGS) entry which is preliminary data.</text>
</comment>
<evidence type="ECO:0000313" key="4">
    <source>
        <dbReference type="Proteomes" id="UP000676310"/>
    </source>
</evidence>
<organism evidence="3 4">
    <name type="scientific">Alternaria atra</name>
    <dbReference type="NCBI Taxonomy" id="119953"/>
    <lineage>
        <taxon>Eukaryota</taxon>
        <taxon>Fungi</taxon>
        <taxon>Dikarya</taxon>
        <taxon>Ascomycota</taxon>
        <taxon>Pezizomycotina</taxon>
        <taxon>Dothideomycetes</taxon>
        <taxon>Pleosporomycetidae</taxon>
        <taxon>Pleosporales</taxon>
        <taxon>Pleosporineae</taxon>
        <taxon>Pleosporaceae</taxon>
        <taxon>Alternaria</taxon>
        <taxon>Alternaria sect. Ulocladioides</taxon>
    </lineage>
</organism>
<dbReference type="RefSeq" id="XP_043173545.1">
    <property type="nucleotide sequence ID" value="XM_043317610.1"/>
</dbReference>
<dbReference type="SMART" id="SM00066">
    <property type="entry name" value="GAL4"/>
    <property type="match status" value="1"/>
</dbReference>
<dbReference type="PANTHER" id="PTHR38111">
    <property type="entry name" value="ZN(2)-C6 FUNGAL-TYPE DOMAIN-CONTAINING PROTEIN-RELATED"/>
    <property type="match status" value="1"/>
</dbReference>
<dbReference type="CDD" id="cd00067">
    <property type="entry name" value="GAL4"/>
    <property type="match status" value="1"/>
</dbReference>
<gene>
    <name evidence="3" type="ORF">ALTATR162_LOCUS9974</name>
</gene>
<dbReference type="Pfam" id="PF00172">
    <property type="entry name" value="Zn_clus"/>
    <property type="match status" value="1"/>
</dbReference>
<protein>
    <recommendedName>
        <fullName evidence="2">Zn(2)-C6 fungal-type domain-containing protein</fullName>
    </recommendedName>
</protein>
<dbReference type="PROSITE" id="PS00463">
    <property type="entry name" value="ZN2_CY6_FUNGAL_1"/>
    <property type="match status" value="1"/>
</dbReference>
<name>A0A8J2N474_9PLEO</name>
<dbReference type="Proteomes" id="UP000676310">
    <property type="component" value="Unassembled WGS sequence"/>
</dbReference>
<dbReference type="AlphaFoldDB" id="A0A8J2N474"/>
<dbReference type="InterPro" id="IPR001138">
    <property type="entry name" value="Zn2Cys6_DnaBD"/>
</dbReference>
<dbReference type="SUPFAM" id="SSF57701">
    <property type="entry name" value="Zn2/Cys6 DNA-binding domain"/>
    <property type="match status" value="1"/>
</dbReference>
<dbReference type="GeneID" id="67022254"/>
<reference evidence="3" key="1">
    <citation type="submission" date="2021-05" db="EMBL/GenBank/DDBJ databases">
        <authorList>
            <person name="Stam R."/>
        </authorList>
    </citation>
    <scope>NUCLEOTIDE SEQUENCE</scope>
    <source>
        <strain evidence="3">CS162</strain>
    </source>
</reference>
<evidence type="ECO:0000256" key="1">
    <source>
        <dbReference type="ARBA" id="ARBA00023242"/>
    </source>
</evidence>
<evidence type="ECO:0000259" key="2">
    <source>
        <dbReference type="PROSITE" id="PS50048"/>
    </source>
</evidence>
<keyword evidence="4" id="KW-1185">Reference proteome</keyword>
<dbReference type="InterPro" id="IPR036864">
    <property type="entry name" value="Zn2-C6_fun-type_DNA-bd_sf"/>
</dbReference>
<dbReference type="Pfam" id="PF11951">
    <property type="entry name" value="Fungal_trans_2"/>
    <property type="match status" value="1"/>
</dbReference>
<dbReference type="Gene3D" id="4.10.240.10">
    <property type="entry name" value="Zn(2)-C6 fungal-type DNA-binding domain"/>
    <property type="match status" value="1"/>
</dbReference>
<sequence length="491" mass="54153">MVSRGGRSKGCTNCRRRRVKCDEKRPVCGQCIKRGLECEGPKDLTWINQSTAFETKSTSAAQSAVVKIASPSQLSLAAFEDDICLAYTRKTLLRGGPVEIACNMVENYGASIGSDNPGLDLLRKGILTLSVTFFGSQHRQDYITNKGYAQYSEVLRQLNSHLAHPELQLTNETLLTALSCMLLEIFLPTGPRNFLKHQRGLDAIAMLRGPPKESDGTTATIFRGLRILSIVGSLAESRTSLYSEEEWKQVPPVQASEAGYFQHHIFTILADCTRLIGRRNVLLASRVILESCEPLLTEVETVLNSLEALYPLWEALNRNQLAEVTEQSDMAKALGVANHVSATAYMLYNTAYICVLQIKDSLSPSPVNAALRNAAAMSIAKCLELKEYEQREGAPQSNTIAYVAIRMAWQALGGFDSPEGRRLAYVVNSATNLVFQQPYPPSDETLFSKFVERMPVAIPGDTTDANGQYDMWSDGPPGVVEFSTQRRLAQL</sequence>
<dbReference type="EMBL" id="CAJRGZ010000027">
    <property type="protein sequence ID" value="CAG5182065.1"/>
    <property type="molecule type" value="Genomic_DNA"/>
</dbReference>
<dbReference type="PANTHER" id="PTHR38111:SF2">
    <property type="entry name" value="FINGER DOMAIN PROTEIN, PUTATIVE (AFU_ORTHOLOGUE AFUA_1G01560)-RELATED"/>
    <property type="match status" value="1"/>
</dbReference>
<dbReference type="GO" id="GO:0008270">
    <property type="term" value="F:zinc ion binding"/>
    <property type="evidence" value="ECO:0007669"/>
    <property type="project" value="InterPro"/>
</dbReference>
<dbReference type="OrthoDB" id="5126878at2759"/>
<dbReference type="InterPro" id="IPR053178">
    <property type="entry name" value="Osmoadaptation_assoc"/>
</dbReference>
<proteinExistence type="predicted"/>
<accession>A0A8J2N474</accession>
<dbReference type="InterPro" id="IPR021858">
    <property type="entry name" value="Fun_TF"/>
</dbReference>
<dbReference type="GO" id="GO:0000981">
    <property type="term" value="F:DNA-binding transcription factor activity, RNA polymerase II-specific"/>
    <property type="evidence" value="ECO:0007669"/>
    <property type="project" value="InterPro"/>
</dbReference>